<protein>
    <submittedName>
        <fullName evidence="3">Helix-turn-helix domain-containing protein</fullName>
    </submittedName>
</protein>
<dbReference type="PANTHER" id="PTHR35010">
    <property type="entry name" value="BLL4672 PROTEIN-RELATED"/>
    <property type="match status" value="1"/>
</dbReference>
<gene>
    <name evidence="3" type="ORF">JK358_14805</name>
</gene>
<dbReference type="EMBL" id="JAERRJ010000005">
    <property type="protein sequence ID" value="MBL1075663.1"/>
    <property type="molecule type" value="Genomic_DNA"/>
</dbReference>
<dbReference type="RefSeq" id="WP_201947935.1">
    <property type="nucleotide sequence ID" value="NZ_JAERRJ010000005.1"/>
</dbReference>
<sequence>MNGVPTFGEFIRQRRTTANLTRPQLAWLANLSVPYLTKIEAGANPSRRVVESLSSALQLNRGEHEYALTLADGPAPRVEPDHPTEADLAYLQLLPKPAAYLSAAFDILAANAAHQHTFPQLEPGANALEWLFLNPISRTVLVDWMGEAQNAVSLFRLQLARHRDDDRALEVIEKCLESPDFSLIWRSDSVSGDLGNPTKLVRDPQTLAIREMHVNIWRAPGLQSWSMTLCAIIDQPMAVTRPVMRERPVSSTPLNTQEGSERPSGRSTSTSVRRDPNPTQPLQLPDSKQLDG</sequence>
<reference evidence="3 4" key="1">
    <citation type="submission" date="2021-01" db="EMBL/GenBank/DDBJ databases">
        <title>WGS of actinomycetes isolated from Thailand.</title>
        <authorList>
            <person name="Thawai C."/>
        </authorList>
    </citation>
    <scope>NUCLEOTIDE SEQUENCE [LARGE SCALE GENOMIC DNA]</scope>
    <source>
        <strain evidence="3 4">LPG 2</strain>
    </source>
</reference>
<feature type="compositionally biased region" description="Polar residues" evidence="1">
    <location>
        <begin position="249"/>
        <end position="258"/>
    </location>
</feature>
<dbReference type="Pfam" id="PF17765">
    <property type="entry name" value="MLTR_LBD"/>
    <property type="match status" value="1"/>
</dbReference>
<dbReference type="InterPro" id="IPR010982">
    <property type="entry name" value="Lambda_DNA-bd_dom_sf"/>
</dbReference>
<organism evidence="3 4">
    <name type="scientific">Nocardia acididurans</name>
    <dbReference type="NCBI Taxonomy" id="2802282"/>
    <lineage>
        <taxon>Bacteria</taxon>
        <taxon>Bacillati</taxon>
        <taxon>Actinomycetota</taxon>
        <taxon>Actinomycetes</taxon>
        <taxon>Mycobacteriales</taxon>
        <taxon>Nocardiaceae</taxon>
        <taxon>Nocardia</taxon>
    </lineage>
</organism>
<dbReference type="InterPro" id="IPR041413">
    <property type="entry name" value="MLTR_LBD"/>
</dbReference>
<dbReference type="Pfam" id="PF13560">
    <property type="entry name" value="HTH_31"/>
    <property type="match status" value="1"/>
</dbReference>
<name>A0ABS1M4T6_9NOCA</name>
<dbReference type="SUPFAM" id="SSF47413">
    <property type="entry name" value="lambda repressor-like DNA-binding domains"/>
    <property type="match status" value="1"/>
</dbReference>
<dbReference type="Gene3D" id="1.10.260.40">
    <property type="entry name" value="lambda repressor-like DNA-binding domains"/>
    <property type="match status" value="1"/>
</dbReference>
<dbReference type="Gene3D" id="3.30.450.180">
    <property type="match status" value="1"/>
</dbReference>
<evidence type="ECO:0000313" key="4">
    <source>
        <dbReference type="Proteomes" id="UP000602198"/>
    </source>
</evidence>
<comment type="caution">
    <text evidence="3">The sequence shown here is derived from an EMBL/GenBank/DDBJ whole genome shotgun (WGS) entry which is preliminary data.</text>
</comment>
<evidence type="ECO:0000259" key="2">
    <source>
        <dbReference type="PROSITE" id="PS50943"/>
    </source>
</evidence>
<dbReference type="Proteomes" id="UP000602198">
    <property type="component" value="Unassembled WGS sequence"/>
</dbReference>
<feature type="region of interest" description="Disordered" evidence="1">
    <location>
        <begin position="244"/>
        <end position="292"/>
    </location>
</feature>
<dbReference type="PANTHER" id="PTHR35010:SF2">
    <property type="entry name" value="BLL4672 PROTEIN"/>
    <property type="match status" value="1"/>
</dbReference>
<dbReference type="CDD" id="cd00093">
    <property type="entry name" value="HTH_XRE"/>
    <property type="match status" value="1"/>
</dbReference>
<keyword evidence="4" id="KW-1185">Reference proteome</keyword>
<accession>A0ABS1M4T6</accession>
<feature type="domain" description="HTH cro/C1-type" evidence="2">
    <location>
        <begin position="11"/>
        <end position="64"/>
    </location>
</feature>
<dbReference type="PROSITE" id="PS50943">
    <property type="entry name" value="HTH_CROC1"/>
    <property type="match status" value="1"/>
</dbReference>
<dbReference type="InterPro" id="IPR001387">
    <property type="entry name" value="Cro/C1-type_HTH"/>
</dbReference>
<evidence type="ECO:0000313" key="3">
    <source>
        <dbReference type="EMBL" id="MBL1075663.1"/>
    </source>
</evidence>
<evidence type="ECO:0000256" key="1">
    <source>
        <dbReference type="SAM" id="MobiDB-lite"/>
    </source>
</evidence>
<proteinExistence type="predicted"/>